<organism evidence="2 3">
    <name type="scientific">Paenibacillus contaminans</name>
    <dbReference type="NCBI Taxonomy" id="450362"/>
    <lineage>
        <taxon>Bacteria</taxon>
        <taxon>Bacillati</taxon>
        <taxon>Bacillota</taxon>
        <taxon>Bacilli</taxon>
        <taxon>Bacillales</taxon>
        <taxon>Paenibacillaceae</taxon>
        <taxon>Paenibacillus</taxon>
    </lineage>
</organism>
<keyword evidence="3" id="KW-1185">Reference proteome</keyword>
<dbReference type="InterPro" id="IPR050228">
    <property type="entry name" value="Carboxylesterase_BioH"/>
</dbReference>
<dbReference type="AlphaFoldDB" id="A0A329M0X2"/>
<evidence type="ECO:0000259" key="1">
    <source>
        <dbReference type="Pfam" id="PF00561"/>
    </source>
</evidence>
<feature type="domain" description="AB hydrolase-1" evidence="1">
    <location>
        <begin position="31"/>
        <end position="175"/>
    </location>
</feature>
<dbReference type="PANTHER" id="PTHR43194">
    <property type="entry name" value="HYDROLASE ALPHA/BETA FOLD FAMILY"/>
    <property type="match status" value="1"/>
</dbReference>
<reference evidence="2 3" key="1">
    <citation type="journal article" date="2009" name="Int. J. Syst. Evol. Microbiol.">
        <title>Paenibacillus contaminans sp. nov., isolated from a contaminated laboratory plate.</title>
        <authorList>
            <person name="Chou J.H."/>
            <person name="Lee J.H."/>
            <person name="Lin M.C."/>
            <person name="Chang P.S."/>
            <person name="Arun A.B."/>
            <person name="Young C.C."/>
            <person name="Chen W.M."/>
        </authorList>
    </citation>
    <scope>NUCLEOTIDE SEQUENCE [LARGE SCALE GENOMIC DNA]</scope>
    <source>
        <strain evidence="2 3">CKOBP-6</strain>
    </source>
</reference>
<keyword evidence="2" id="KW-0378">Hydrolase</keyword>
<dbReference type="SUPFAM" id="SSF53474">
    <property type="entry name" value="alpha/beta-Hydrolases"/>
    <property type="match status" value="1"/>
</dbReference>
<dbReference type="PANTHER" id="PTHR43194:SF2">
    <property type="entry name" value="PEROXISOMAL MEMBRANE PROTEIN LPX1"/>
    <property type="match status" value="1"/>
</dbReference>
<dbReference type="Gene3D" id="3.40.50.1820">
    <property type="entry name" value="alpha/beta hydrolase"/>
    <property type="match status" value="1"/>
</dbReference>
<dbReference type="EMBL" id="QMFB01000030">
    <property type="protein sequence ID" value="RAV13320.1"/>
    <property type="molecule type" value="Genomic_DNA"/>
</dbReference>
<accession>A0A329M0X2</accession>
<proteinExistence type="predicted"/>
<comment type="caution">
    <text evidence="2">The sequence shown here is derived from an EMBL/GenBank/DDBJ whole genome shotgun (WGS) entry which is preliminary data.</text>
</comment>
<evidence type="ECO:0000313" key="3">
    <source>
        <dbReference type="Proteomes" id="UP000250369"/>
    </source>
</evidence>
<protein>
    <submittedName>
        <fullName evidence="2">Alpha/beta hydrolase</fullName>
    </submittedName>
</protein>
<dbReference type="InterPro" id="IPR029058">
    <property type="entry name" value="AB_hydrolase_fold"/>
</dbReference>
<evidence type="ECO:0000313" key="2">
    <source>
        <dbReference type="EMBL" id="RAV13320.1"/>
    </source>
</evidence>
<dbReference type="GO" id="GO:0016787">
    <property type="term" value="F:hydrolase activity"/>
    <property type="evidence" value="ECO:0007669"/>
    <property type="project" value="UniProtKB-KW"/>
</dbReference>
<sequence>MVMKSNFIEREGGFQLHFLEWKPQTASDRLPVICLHGNLSNARMYKWVGDELSSAKLEKPRHVVAIDFRGCGDSGLPEAGFSLQHMASDIEAVMIRLGISKAHFIAYSRGTAYALQYALRNPDSVQGLVIGDYPAHYTKFNEDWAKSMVNAYKLYDSWESLYNVLASSELLSREAFEAGKETYYVEKAGVIQKRYSKDFPVRLQLESADYDLTPALDNIQGKMLILKGMEPGSLLNDEQINAYLNYNPEIVRVHQAGHDVFEPREQVKEALLNFFSRQG</sequence>
<gene>
    <name evidence="2" type="ORF">DQG23_33475</name>
</gene>
<name>A0A329M0X2_9BACL</name>
<dbReference type="Pfam" id="PF00561">
    <property type="entry name" value="Abhydrolase_1"/>
    <property type="match status" value="1"/>
</dbReference>
<dbReference type="InterPro" id="IPR000073">
    <property type="entry name" value="AB_hydrolase_1"/>
</dbReference>
<dbReference type="Proteomes" id="UP000250369">
    <property type="component" value="Unassembled WGS sequence"/>
</dbReference>